<organism evidence="2">
    <name type="scientific">bioreactor metagenome</name>
    <dbReference type="NCBI Taxonomy" id="1076179"/>
    <lineage>
        <taxon>unclassified sequences</taxon>
        <taxon>metagenomes</taxon>
        <taxon>ecological metagenomes</taxon>
    </lineage>
</organism>
<feature type="domain" description="PLD phosphodiesterase" evidence="1">
    <location>
        <begin position="93"/>
        <end position="121"/>
    </location>
</feature>
<dbReference type="GO" id="GO:0008808">
    <property type="term" value="F:cardiolipin synthase activity"/>
    <property type="evidence" value="ECO:0007669"/>
    <property type="project" value="TreeGrafter"/>
</dbReference>
<dbReference type="PANTHER" id="PTHR21248:SF22">
    <property type="entry name" value="PHOSPHOLIPASE D"/>
    <property type="match status" value="1"/>
</dbReference>
<dbReference type="EMBL" id="VSSQ01085440">
    <property type="protein sequence ID" value="MPN33095.1"/>
    <property type="molecule type" value="Genomic_DNA"/>
</dbReference>
<proteinExistence type="predicted"/>
<dbReference type="PROSITE" id="PS50035">
    <property type="entry name" value="PLD"/>
    <property type="match status" value="1"/>
</dbReference>
<dbReference type="InterPro" id="IPR001736">
    <property type="entry name" value="PLipase_D/transphosphatidylase"/>
</dbReference>
<evidence type="ECO:0000259" key="1">
    <source>
        <dbReference type="PROSITE" id="PS50035"/>
    </source>
</evidence>
<dbReference type="AlphaFoldDB" id="A0A645H249"/>
<protein>
    <submittedName>
        <fullName evidence="2">Cardiolipin synthase A</fullName>
        <ecNumber evidence="2">2.7.8.-</ecNumber>
    </submittedName>
</protein>
<reference evidence="2" key="1">
    <citation type="submission" date="2019-08" db="EMBL/GenBank/DDBJ databases">
        <authorList>
            <person name="Kucharzyk K."/>
            <person name="Murdoch R.W."/>
            <person name="Higgins S."/>
            <person name="Loffler F."/>
        </authorList>
    </citation>
    <scope>NUCLEOTIDE SEQUENCE</scope>
</reference>
<dbReference type="SUPFAM" id="SSF56024">
    <property type="entry name" value="Phospholipase D/nuclease"/>
    <property type="match status" value="1"/>
</dbReference>
<dbReference type="GO" id="GO:0016020">
    <property type="term" value="C:membrane"/>
    <property type="evidence" value="ECO:0007669"/>
    <property type="project" value="TreeGrafter"/>
</dbReference>
<gene>
    <name evidence="2" type="primary">clsA_34</name>
    <name evidence="2" type="ORF">SDC9_180578</name>
</gene>
<name>A0A645H249_9ZZZZ</name>
<sequence length="181" mass="20324">MIRVLASGPGCNFEGTRRLFFASAISARKALWIMTPYFVPGPEYINLLCLTAARGVDVRIIVPAHNDHLFVNMAAQNFYLPLLEAGVKIYNKLGLFSHIKALLVDEGDWGFMGSSNCDSRSFRLNFELDFVFEAGPFVKTMHEQFLCELANSRPVTLEEEKAKSIPRQFGQNICALFTPIL</sequence>
<keyword evidence="2" id="KW-0808">Transferase</keyword>
<dbReference type="Pfam" id="PF13091">
    <property type="entry name" value="PLDc_2"/>
    <property type="match status" value="1"/>
</dbReference>
<dbReference type="PANTHER" id="PTHR21248">
    <property type="entry name" value="CARDIOLIPIN SYNTHASE"/>
    <property type="match status" value="1"/>
</dbReference>
<dbReference type="Gene3D" id="3.30.870.10">
    <property type="entry name" value="Endonuclease Chain A"/>
    <property type="match status" value="1"/>
</dbReference>
<dbReference type="InterPro" id="IPR025202">
    <property type="entry name" value="PLD-like_dom"/>
</dbReference>
<dbReference type="EC" id="2.7.8.-" evidence="2"/>
<evidence type="ECO:0000313" key="2">
    <source>
        <dbReference type="EMBL" id="MPN33095.1"/>
    </source>
</evidence>
<comment type="caution">
    <text evidence="2">The sequence shown here is derived from an EMBL/GenBank/DDBJ whole genome shotgun (WGS) entry which is preliminary data.</text>
</comment>
<accession>A0A645H249</accession>
<dbReference type="GO" id="GO:0032049">
    <property type="term" value="P:cardiolipin biosynthetic process"/>
    <property type="evidence" value="ECO:0007669"/>
    <property type="project" value="UniProtKB-ARBA"/>
</dbReference>
<dbReference type="CDD" id="cd09112">
    <property type="entry name" value="PLDc_CLS_2"/>
    <property type="match status" value="1"/>
</dbReference>